<dbReference type="EMBL" id="PDUG01000002">
    <property type="protein sequence ID" value="PIC49691.1"/>
    <property type="molecule type" value="Genomic_DNA"/>
</dbReference>
<proteinExistence type="predicted"/>
<feature type="compositionally biased region" description="Basic and acidic residues" evidence="1">
    <location>
        <begin position="97"/>
        <end position="108"/>
    </location>
</feature>
<dbReference type="Proteomes" id="UP000230233">
    <property type="component" value="Chromosome II"/>
</dbReference>
<evidence type="ECO:0000313" key="2">
    <source>
        <dbReference type="EMBL" id="PIC49691.1"/>
    </source>
</evidence>
<evidence type="ECO:0000313" key="3">
    <source>
        <dbReference type="Proteomes" id="UP000230233"/>
    </source>
</evidence>
<comment type="caution">
    <text evidence="2">The sequence shown here is derived from an EMBL/GenBank/DDBJ whole genome shotgun (WGS) entry which is preliminary data.</text>
</comment>
<keyword evidence="3" id="KW-1185">Reference proteome</keyword>
<sequence>MDQQNRAWKHINKWEEYGNPELIFQQLGDQSMGSEGIRILLSCQPQLPLLQIITLPGSYFHPVIRFRTAQQRPIKHLLSPKAWAANAPPISLQAPDSKVKNGPTKEPESESTSGRNMEITGTSLSSIESSTIRGVPKDLEKMNWMWMESGEQKQAN</sequence>
<organism evidence="2 3">
    <name type="scientific">Caenorhabditis nigoni</name>
    <dbReference type="NCBI Taxonomy" id="1611254"/>
    <lineage>
        <taxon>Eukaryota</taxon>
        <taxon>Metazoa</taxon>
        <taxon>Ecdysozoa</taxon>
        <taxon>Nematoda</taxon>
        <taxon>Chromadorea</taxon>
        <taxon>Rhabditida</taxon>
        <taxon>Rhabditina</taxon>
        <taxon>Rhabditomorpha</taxon>
        <taxon>Rhabditoidea</taxon>
        <taxon>Rhabditidae</taxon>
        <taxon>Peloderinae</taxon>
        <taxon>Caenorhabditis</taxon>
    </lineage>
</organism>
<evidence type="ECO:0000256" key="1">
    <source>
        <dbReference type="SAM" id="MobiDB-lite"/>
    </source>
</evidence>
<dbReference type="AlphaFoldDB" id="A0A2G5VDC3"/>
<feature type="region of interest" description="Disordered" evidence="1">
    <location>
        <begin position="88"/>
        <end position="134"/>
    </location>
</feature>
<accession>A0A2G5VDC3</accession>
<feature type="compositionally biased region" description="Polar residues" evidence="1">
    <location>
        <begin position="110"/>
        <end position="132"/>
    </location>
</feature>
<name>A0A2G5VDC3_9PELO</name>
<gene>
    <name evidence="2" type="primary">Cnig_chr_II.g8217</name>
    <name evidence="2" type="ORF">B9Z55_008217</name>
</gene>
<reference evidence="3" key="1">
    <citation type="submission" date="2017-10" db="EMBL/GenBank/DDBJ databases">
        <title>Rapid genome shrinkage in a self-fertile nematode reveals novel sperm competition proteins.</title>
        <authorList>
            <person name="Yin D."/>
            <person name="Schwarz E.M."/>
            <person name="Thomas C.G."/>
            <person name="Felde R.L."/>
            <person name="Korf I.F."/>
            <person name="Cutter A.D."/>
            <person name="Schartner C.M."/>
            <person name="Ralston E.J."/>
            <person name="Meyer B.J."/>
            <person name="Haag E.S."/>
        </authorList>
    </citation>
    <scope>NUCLEOTIDE SEQUENCE [LARGE SCALE GENOMIC DNA]</scope>
    <source>
        <strain evidence="3">JU1422</strain>
    </source>
</reference>
<protein>
    <submittedName>
        <fullName evidence="2">Uncharacterized protein</fullName>
    </submittedName>
</protein>